<dbReference type="Proteomes" id="UP000078544">
    <property type="component" value="Unassembled WGS sequence"/>
</dbReference>
<proteinExistence type="predicted"/>
<dbReference type="EMBL" id="AZGY01000012">
    <property type="protein sequence ID" value="KZZ93698.1"/>
    <property type="molecule type" value="Genomic_DNA"/>
</dbReference>
<dbReference type="AlphaFoldDB" id="A0A168AAW0"/>
<gene>
    <name evidence="2" type="ORF">AAL_05414</name>
</gene>
<comment type="caution">
    <text evidence="2">The sequence shown here is derived from an EMBL/GenBank/DDBJ whole genome shotgun (WGS) entry which is preliminary data.</text>
</comment>
<accession>A0A168AAW0</accession>
<evidence type="ECO:0000313" key="2">
    <source>
        <dbReference type="EMBL" id="KZZ93698.1"/>
    </source>
</evidence>
<sequence length="117" mass="12665">MESLFYCTGENNGQISWREFCDQCQNNGMWRNDACRLPPSVPTEPSPNDLSIAPADGDGTTYPGTVEEGMGSAEKEKHYYVGPEGEVDSHGFNDVDIVSSHNETKLTGTAGTESGKD</sequence>
<dbReference type="OrthoDB" id="4186099at2759"/>
<reference evidence="2 3" key="1">
    <citation type="journal article" date="2016" name="Genome Biol. Evol.">
        <title>Divergent and convergent evolution of fungal pathogenicity.</title>
        <authorList>
            <person name="Shang Y."/>
            <person name="Xiao G."/>
            <person name="Zheng P."/>
            <person name="Cen K."/>
            <person name="Zhan S."/>
            <person name="Wang C."/>
        </authorList>
    </citation>
    <scope>NUCLEOTIDE SEQUENCE [LARGE SCALE GENOMIC DNA]</scope>
    <source>
        <strain evidence="2 3">RCEF 2490</strain>
    </source>
</reference>
<name>A0A168AAW0_9HYPO</name>
<evidence type="ECO:0000313" key="3">
    <source>
        <dbReference type="Proteomes" id="UP000078544"/>
    </source>
</evidence>
<keyword evidence="3" id="KW-1185">Reference proteome</keyword>
<evidence type="ECO:0000256" key="1">
    <source>
        <dbReference type="SAM" id="MobiDB-lite"/>
    </source>
</evidence>
<protein>
    <submittedName>
        <fullName evidence="2">Uncharacterized protein</fullName>
    </submittedName>
</protein>
<organism evidence="2 3">
    <name type="scientific">Moelleriella libera RCEF 2490</name>
    <dbReference type="NCBI Taxonomy" id="1081109"/>
    <lineage>
        <taxon>Eukaryota</taxon>
        <taxon>Fungi</taxon>
        <taxon>Dikarya</taxon>
        <taxon>Ascomycota</taxon>
        <taxon>Pezizomycotina</taxon>
        <taxon>Sordariomycetes</taxon>
        <taxon>Hypocreomycetidae</taxon>
        <taxon>Hypocreales</taxon>
        <taxon>Clavicipitaceae</taxon>
        <taxon>Moelleriella</taxon>
    </lineage>
</organism>
<feature type="region of interest" description="Disordered" evidence="1">
    <location>
        <begin position="38"/>
        <end position="76"/>
    </location>
</feature>